<keyword evidence="5" id="KW-1185">Reference proteome</keyword>
<gene>
    <name evidence="4" type="ORF">DZ858_12000</name>
</gene>
<keyword evidence="2" id="KW-0378">Hydrolase</keyword>
<evidence type="ECO:0000256" key="1">
    <source>
        <dbReference type="ARBA" id="ARBA00022729"/>
    </source>
</evidence>
<sequence>MKKINIFITFVTALLFSACVTYQPQYSSTNKPISTEMAGKKVDKTFYLIGDAGYISIGETEKNLALQSFQKYIAEKNTDNDNLLFLGNSFYPKGLPEDETPEKEQAKQIIKKQLEAIKGFRGTVNVLPGNLDWKSGVDGLELEEDLLKEALNSDSVLEPNNGCPIEEVDISDSVHLIMIDTQWYIESWDKHPKMNDKCQIKNRAKFLVELEGELKKAKQKTIILAMHHPLYTNGKYGGKYPAKNHLLPIPGLASLITQVRSQGAISSQDRYNEAYNELMGRVEVLVKDHKNLVLVSGHDQSLQYIEGANAKQVVSGSGGGATAADLGENGQFSYGGQGFSKVTIYKDGSTSVAFFKAEEGGTSTKLFEKEIIASEKEYDISKLPESFPKTVKSAVYNDSLVNRSSFFKTVWGDHYRKTYGKEVLAPTVDLDTLYGGLTVERAGGGHQTVSLRLVDKEGHDYNMRALKKSAVQFLQTVILKNEVIESDFKNTLPEDLILDFYTAAHPYGAFAIPKLADAAKVFHTNPKLFYVPKQKALGKFNETYGDELYMIVERPDEEYDEAIFDYAEDIISTDDVLEEIRDDEENKINQKAYIRARMFDMLIGDWDRHNDQWRFALQEDEDGNKIYTPIPRDRDQVFANFDGGLLDAVRALFSTARQFQVYGPELEHTKWFNSAGIKLDRALAENYGREEWMAQAKYIHENVTDEVIENAFNDLPEEVQDETAEEIKENLKGRRDNIVRIASEYYDYFSNLQIITGTDKDDIFEITRLPEGKTNIKAYRIKDGEKGDLIIDRTFTKDDTKELWIYGLDDDDVFEVKGKGSRPIFIRIVGGQNNDTYDIENGSRIKVYDQKNKKNTIKNKGGAAFRITNNYNFNTYDYIKENKTINLLLPAFGYNADDGFLIGLSDTFTVHGFQENPFKQKHSIKAGYYFATESFDINYSGEFANIFGDWNFLVEGHFRNPNFSENFFGFGNETVNLDYEEDLGRDYNRVRIGSYGGALGIKKDGRYGSTFEFKAKFEGVEVEDTDDRFISDIGYPDVAERKYFASAEGTYTYESYDNKANPGRGMHASLTAGGTQNIDDSDRVFGYVIPELTFYNALTKDKKVVLKTKAVGHFNVGNNYEFYQGAQLGRDYGLRGYRRDRFTGRSALAGGADLRYSFNSFRTAVTPVQIGIFGGYDVGRVWVPNDTSDVWHNSYGGGFWINAADLLSGTVNVFTSDEGVQFSFKVAFSM</sequence>
<organism evidence="4 5">
    <name type="scientific">Marixanthomonas ophiurae</name>
    <dbReference type="NCBI Taxonomy" id="387659"/>
    <lineage>
        <taxon>Bacteria</taxon>
        <taxon>Pseudomonadati</taxon>
        <taxon>Bacteroidota</taxon>
        <taxon>Flavobacteriia</taxon>
        <taxon>Flavobacteriales</taxon>
        <taxon>Flavobacteriaceae</taxon>
        <taxon>Marixanthomonas</taxon>
    </lineage>
</organism>
<name>A0A3E1Q755_9FLAO</name>
<proteinExistence type="predicted"/>
<evidence type="ECO:0000256" key="2">
    <source>
        <dbReference type="ARBA" id="ARBA00022801"/>
    </source>
</evidence>
<dbReference type="Gene3D" id="3.60.21.10">
    <property type="match status" value="1"/>
</dbReference>
<dbReference type="OrthoDB" id="333971at2"/>
<dbReference type="SUPFAM" id="SSF56300">
    <property type="entry name" value="Metallo-dependent phosphatases"/>
    <property type="match status" value="1"/>
</dbReference>
<dbReference type="Proteomes" id="UP000261082">
    <property type="component" value="Unassembled WGS sequence"/>
</dbReference>
<dbReference type="InterPro" id="IPR029052">
    <property type="entry name" value="Metallo-depent_PP-like"/>
</dbReference>
<accession>A0A3E1Q755</accession>
<dbReference type="RefSeq" id="WP_117159908.1">
    <property type="nucleotide sequence ID" value="NZ_QVID01000002.1"/>
</dbReference>
<feature type="chain" id="PRO_5017609262" evidence="3">
    <location>
        <begin position="23"/>
        <end position="1230"/>
    </location>
</feature>
<protein>
    <submittedName>
        <fullName evidence="4">Phosphoesterase</fullName>
    </submittedName>
</protein>
<evidence type="ECO:0000313" key="5">
    <source>
        <dbReference type="Proteomes" id="UP000261082"/>
    </source>
</evidence>
<dbReference type="InterPro" id="IPR051558">
    <property type="entry name" value="Metallophosphoesterase_PAP"/>
</dbReference>
<evidence type="ECO:0000256" key="3">
    <source>
        <dbReference type="SAM" id="SignalP"/>
    </source>
</evidence>
<feature type="signal peptide" evidence="3">
    <location>
        <begin position="1"/>
        <end position="22"/>
    </location>
</feature>
<reference evidence="4 5" key="1">
    <citation type="journal article" date="2007" name="Int. J. Syst. Evol. Microbiol.">
        <title>Marixanthomonas ophiurae gen. nov., sp. nov., a marine bacterium of the family Flavobacteriaceae isolated from a deep-sea brittle star.</title>
        <authorList>
            <person name="Romanenko L.A."/>
            <person name="Uchino M."/>
            <person name="Frolova G.M."/>
            <person name="Mikhailov V.V."/>
        </authorList>
    </citation>
    <scope>NUCLEOTIDE SEQUENCE [LARGE SCALE GENOMIC DNA]</scope>
    <source>
        <strain evidence="4 5">KMM 3046</strain>
    </source>
</reference>
<dbReference type="GO" id="GO:0016787">
    <property type="term" value="F:hydrolase activity"/>
    <property type="evidence" value="ECO:0007669"/>
    <property type="project" value="UniProtKB-KW"/>
</dbReference>
<comment type="caution">
    <text evidence="4">The sequence shown here is derived from an EMBL/GenBank/DDBJ whole genome shotgun (WGS) entry which is preliminary data.</text>
</comment>
<dbReference type="AlphaFoldDB" id="A0A3E1Q755"/>
<keyword evidence="1 3" id="KW-0732">Signal</keyword>
<dbReference type="PANTHER" id="PTHR10161:SF14">
    <property type="entry name" value="TARTRATE-RESISTANT ACID PHOSPHATASE TYPE 5"/>
    <property type="match status" value="1"/>
</dbReference>
<dbReference type="PROSITE" id="PS51257">
    <property type="entry name" value="PROKAR_LIPOPROTEIN"/>
    <property type="match status" value="1"/>
</dbReference>
<evidence type="ECO:0000313" key="4">
    <source>
        <dbReference type="EMBL" id="RFN57959.1"/>
    </source>
</evidence>
<dbReference type="PANTHER" id="PTHR10161">
    <property type="entry name" value="TARTRATE-RESISTANT ACID PHOSPHATASE TYPE 5"/>
    <property type="match status" value="1"/>
</dbReference>
<dbReference type="EMBL" id="QVID01000002">
    <property type="protein sequence ID" value="RFN57959.1"/>
    <property type="molecule type" value="Genomic_DNA"/>
</dbReference>